<proteinExistence type="predicted"/>
<organism evidence="1 2">
    <name type="scientific">Thorsellia kenyensis</name>
    <dbReference type="NCBI Taxonomy" id="1549888"/>
    <lineage>
        <taxon>Bacteria</taxon>
        <taxon>Pseudomonadati</taxon>
        <taxon>Pseudomonadota</taxon>
        <taxon>Gammaproteobacteria</taxon>
        <taxon>Enterobacterales</taxon>
        <taxon>Thorselliaceae</taxon>
        <taxon>Thorsellia</taxon>
    </lineage>
</organism>
<dbReference type="RefSeq" id="WP_385875985.1">
    <property type="nucleotide sequence ID" value="NZ_JBHLXE010000024.1"/>
</dbReference>
<evidence type="ECO:0000313" key="2">
    <source>
        <dbReference type="Proteomes" id="UP001589758"/>
    </source>
</evidence>
<protein>
    <recommendedName>
        <fullName evidence="3">Pyridoxamine 5'-phosphate oxidase putative domain-containing protein</fullName>
    </recommendedName>
</protein>
<dbReference type="InterPro" id="IPR012349">
    <property type="entry name" value="Split_barrel_FMN-bd"/>
</dbReference>
<comment type="caution">
    <text evidence="1">The sequence shown here is derived from an EMBL/GenBank/DDBJ whole genome shotgun (WGS) entry which is preliminary data.</text>
</comment>
<sequence>MTQLIDSTELINEFLKKQFILSITCQAKTNEDKETALWSANCFYVTSNKRWEKTPLENPILDLYFMSSMKTQHAKMLLSNPFVSGTIASSTREVKDIEGIQYLAKALCINETEKRYQELLAQYQFEFPEAKRLVQPLWQLAFYRIKYTRNSPNFGEKFLWTR</sequence>
<reference evidence="1 2" key="1">
    <citation type="submission" date="2024-09" db="EMBL/GenBank/DDBJ databases">
        <authorList>
            <person name="Sun Q."/>
            <person name="Mori K."/>
        </authorList>
    </citation>
    <scope>NUCLEOTIDE SEQUENCE [LARGE SCALE GENOMIC DNA]</scope>
    <source>
        <strain evidence="1 2">CCM 8545</strain>
    </source>
</reference>
<dbReference type="Gene3D" id="2.30.110.10">
    <property type="entry name" value="Electron Transport, Fmn-binding Protein, Chain A"/>
    <property type="match status" value="1"/>
</dbReference>
<dbReference type="Proteomes" id="UP001589758">
    <property type="component" value="Unassembled WGS sequence"/>
</dbReference>
<keyword evidence="2" id="KW-1185">Reference proteome</keyword>
<evidence type="ECO:0008006" key="3">
    <source>
        <dbReference type="Google" id="ProtNLM"/>
    </source>
</evidence>
<evidence type="ECO:0000313" key="1">
    <source>
        <dbReference type="EMBL" id="MFC0178921.1"/>
    </source>
</evidence>
<dbReference type="EMBL" id="JBHLXE010000024">
    <property type="protein sequence ID" value="MFC0178921.1"/>
    <property type="molecule type" value="Genomic_DNA"/>
</dbReference>
<dbReference type="SUPFAM" id="SSF50475">
    <property type="entry name" value="FMN-binding split barrel"/>
    <property type="match status" value="1"/>
</dbReference>
<accession>A0ABV6C9I8</accession>
<gene>
    <name evidence="1" type="ORF">ACFFIT_02235</name>
</gene>
<name>A0ABV6C9I8_9GAMM</name>